<name>A0A3A8Q0E1_9BACT</name>
<dbReference type="OrthoDB" id="237364at2"/>
<comment type="caution">
    <text evidence="2">The sequence shown here is derived from an EMBL/GenBank/DDBJ whole genome shotgun (WGS) entry which is preliminary data.</text>
</comment>
<dbReference type="InterPro" id="IPR017642">
    <property type="entry name" value="DNA_S_mod_DndB"/>
</dbReference>
<dbReference type="Pfam" id="PF14072">
    <property type="entry name" value="DndB"/>
    <property type="match status" value="1"/>
</dbReference>
<dbReference type="EMBL" id="RAWK01000139">
    <property type="protein sequence ID" value="RKH62083.1"/>
    <property type="molecule type" value="Genomic_DNA"/>
</dbReference>
<organism evidence="2 3">
    <name type="scientific">Corallococcus aberystwythensis</name>
    <dbReference type="NCBI Taxonomy" id="2316722"/>
    <lineage>
        <taxon>Bacteria</taxon>
        <taxon>Pseudomonadati</taxon>
        <taxon>Myxococcota</taxon>
        <taxon>Myxococcia</taxon>
        <taxon>Myxococcales</taxon>
        <taxon>Cystobacterineae</taxon>
        <taxon>Myxococcaceae</taxon>
        <taxon>Corallococcus</taxon>
    </lineage>
</organism>
<evidence type="ECO:0000256" key="1">
    <source>
        <dbReference type="SAM" id="MobiDB-lite"/>
    </source>
</evidence>
<dbReference type="NCBIfam" id="NF041060">
    <property type="entry name" value="DpdB"/>
    <property type="match status" value="1"/>
</dbReference>
<evidence type="ECO:0000313" key="3">
    <source>
        <dbReference type="Proteomes" id="UP000267003"/>
    </source>
</evidence>
<dbReference type="AlphaFoldDB" id="A0A3A8Q0E1"/>
<gene>
    <name evidence="2" type="ORF">D7W81_22795</name>
</gene>
<keyword evidence="3" id="KW-1185">Reference proteome</keyword>
<feature type="compositionally biased region" description="Low complexity" evidence="1">
    <location>
        <begin position="384"/>
        <end position="396"/>
    </location>
</feature>
<feature type="region of interest" description="Disordered" evidence="1">
    <location>
        <begin position="377"/>
        <end position="396"/>
    </location>
</feature>
<reference evidence="3" key="1">
    <citation type="submission" date="2018-09" db="EMBL/GenBank/DDBJ databases">
        <authorList>
            <person name="Livingstone P.G."/>
            <person name="Whitworth D.E."/>
        </authorList>
    </citation>
    <scope>NUCLEOTIDE SEQUENCE [LARGE SCALE GENOMIC DNA]</scope>
    <source>
        <strain evidence="3">AB050A</strain>
    </source>
</reference>
<sequence length="396" mass="44277">MPKELKLPAIEVKQSRGRTLYTFAVDGKLVPQFATISRVRRKEDGALSGYQRPEVLSHIDEIRSYLESDSPMVPNALVVAFDSRVKFHPDSKAVTSEYSRSGVLTIPFEPEMEDDRKPGFIVDGQQRLAAIRDANIERFPVCMTAFITDDVGQQTEQFILVNSTKPLPKGLIYELLPGTSARLPSLLGKRRLPAQLLERMNLEEGSPLHKMIQTATNPGGLVKDNSILRMLENSLNDGVLYRFNAAEEANADTEQMINVIYAYWTAVKEVFKAAWGLPPKKSRLMHGAGIISMGLIMDAISDRYRDRPYPTAAQFATDLMGLKEFCRWTAGFWDFGPGLQRKWNEVQNTSKDIEVLTNYLMIQYKSKVWSAPVAAIGSPKKEASGASKSSRAAAKR</sequence>
<dbReference type="InterPro" id="IPR017601">
    <property type="entry name" value="DGQHR-contain_dom"/>
</dbReference>
<proteinExistence type="predicted"/>
<evidence type="ECO:0000313" key="2">
    <source>
        <dbReference type="EMBL" id="RKH62083.1"/>
    </source>
</evidence>
<dbReference type="CDD" id="cd16413">
    <property type="entry name" value="DGQHR_domain"/>
    <property type="match status" value="1"/>
</dbReference>
<dbReference type="NCBIfam" id="TIGR03187">
    <property type="entry name" value="DGQHR"/>
    <property type="match status" value="1"/>
</dbReference>
<protein>
    <submittedName>
        <fullName evidence="2">DGQHR domain-containing protein</fullName>
    </submittedName>
</protein>
<dbReference type="RefSeq" id="WP_120557507.1">
    <property type="nucleotide sequence ID" value="NZ_RAWK01000139.1"/>
</dbReference>
<accession>A0A3A8Q0E1</accession>
<dbReference type="Proteomes" id="UP000267003">
    <property type="component" value="Unassembled WGS sequence"/>
</dbReference>